<gene>
    <name evidence="1" type="ORF">IW256_001152</name>
</gene>
<dbReference type="Pfam" id="PF14315">
    <property type="entry name" value="DUF4380"/>
    <property type="match status" value="1"/>
</dbReference>
<reference evidence="1" key="1">
    <citation type="submission" date="2020-11" db="EMBL/GenBank/DDBJ databases">
        <title>Sequencing the genomes of 1000 actinobacteria strains.</title>
        <authorList>
            <person name="Klenk H.-P."/>
        </authorList>
    </citation>
    <scope>NUCLEOTIDE SEQUENCE</scope>
    <source>
        <strain evidence="1">DSM 43175</strain>
    </source>
</reference>
<dbReference type="AlphaFoldDB" id="A0A931DDV6"/>
<keyword evidence="2" id="KW-1185">Reference proteome</keyword>
<dbReference type="InterPro" id="IPR025488">
    <property type="entry name" value="DUF4380"/>
</dbReference>
<sequence length="328" mass="34973">MTGGVEVRTDTSGPYEVLWLGTGPLRLGVVPALGGRLLSLRHHGTELLWRNPALLDDRLHPASGHRPEPASGPMANWANYGGDKTWPAPQGWSSAREWAGPPDPVLDSGPYTARVRTGPGRASVTLESGHDPRTGLRLRREFRVEAGTAAYDLRLTAVNASAAPVRWALWNVAQYPGGGTVRVAVGPGFEEPVELATGTAAPAWTRPRDGGTVEVPAQDVVGKLGFPGATGRLTYTRGRHRITMDFDVHEDAAYPDGGSRAEVWMEYPLDRPLEHLGGLAPPDRIVECEALGPWERLDPGASTSLGIRVTVEGEGAEGVVGMEGGERA</sequence>
<evidence type="ECO:0000313" key="1">
    <source>
        <dbReference type="EMBL" id="MBG6087039.1"/>
    </source>
</evidence>
<proteinExistence type="predicted"/>
<evidence type="ECO:0000313" key="2">
    <source>
        <dbReference type="Proteomes" id="UP000614047"/>
    </source>
</evidence>
<dbReference type="RefSeq" id="WP_197009962.1">
    <property type="nucleotide sequence ID" value="NZ_BAABES010000007.1"/>
</dbReference>
<dbReference type="Gene3D" id="2.70.98.10">
    <property type="match status" value="1"/>
</dbReference>
<protein>
    <recommendedName>
        <fullName evidence="3">DUF4380 domain-containing protein</fullName>
    </recommendedName>
</protein>
<dbReference type="Proteomes" id="UP000614047">
    <property type="component" value="Unassembled WGS sequence"/>
</dbReference>
<name>A0A931DDV6_9ACTN</name>
<dbReference type="EMBL" id="JADOUA010000001">
    <property type="protein sequence ID" value="MBG6087039.1"/>
    <property type="molecule type" value="Genomic_DNA"/>
</dbReference>
<comment type="caution">
    <text evidence="1">The sequence shown here is derived from an EMBL/GenBank/DDBJ whole genome shotgun (WGS) entry which is preliminary data.</text>
</comment>
<accession>A0A931DDV6</accession>
<evidence type="ECO:0008006" key="3">
    <source>
        <dbReference type="Google" id="ProtNLM"/>
    </source>
</evidence>
<dbReference type="InterPro" id="IPR014718">
    <property type="entry name" value="GH-type_carb-bd"/>
</dbReference>
<dbReference type="GO" id="GO:0030246">
    <property type="term" value="F:carbohydrate binding"/>
    <property type="evidence" value="ECO:0007669"/>
    <property type="project" value="InterPro"/>
</dbReference>
<organism evidence="1 2">
    <name type="scientific">Actinomadura viridis</name>
    <dbReference type="NCBI Taxonomy" id="58110"/>
    <lineage>
        <taxon>Bacteria</taxon>
        <taxon>Bacillati</taxon>
        <taxon>Actinomycetota</taxon>
        <taxon>Actinomycetes</taxon>
        <taxon>Streptosporangiales</taxon>
        <taxon>Thermomonosporaceae</taxon>
        <taxon>Actinomadura</taxon>
    </lineage>
</organism>